<evidence type="ECO:0000256" key="1">
    <source>
        <dbReference type="SAM" id="MobiDB-lite"/>
    </source>
</evidence>
<proteinExistence type="predicted"/>
<protein>
    <submittedName>
        <fullName evidence="2">Uncharacterized protein</fullName>
    </submittedName>
</protein>
<dbReference type="RefSeq" id="WP_344931637.1">
    <property type="nucleotide sequence ID" value="NZ_BAAAYK010000046.1"/>
</dbReference>
<evidence type="ECO:0000313" key="3">
    <source>
        <dbReference type="Proteomes" id="UP001500483"/>
    </source>
</evidence>
<comment type="caution">
    <text evidence="2">The sequence shown here is derived from an EMBL/GenBank/DDBJ whole genome shotgun (WGS) entry which is preliminary data.</text>
</comment>
<reference evidence="3" key="1">
    <citation type="journal article" date="2019" name="Int. J. Syst. Evol. Microbiol.">
        <title>The Global Catalogue of Microorganisms (GCM) 10K type strain sequencing project: providing services to taxonomists for standard genome sequencing and annotation.</title>
        <authorList>
            <consortium name="The Broad Institute Genomics Platform"/>
            <consortium name="The Broad Institute Genome Sequencing Center for Infectious Disease"/>
            <person name="Wu L."/>
            <person name="Ma J."/>
        </authorList>
    </citation>
    <scope>NUCLEOTIDE SEQUENCE [LARGE SCALE GENOMIC DNA]</scope>
    <source>
        <strain evidence="3">JCM 9687</strain>
    </source>
</reference>
<organism evidence="2 3">
    <name type="scientific">Saccharopolyspora gregorii</name>
    <dbReference type="NCBI Taxonomy" id="33914"/>
    <lineage>
        <taxon>Bacteria</taxon>
        <taxon>Bacillati</taxon>
        <taxon>Actinomycetota</taxon>
        <taxon>Actinomycetes</taxon>
        <taxon>Pseudonocardiales</taxon>
        <taxon>Pseudonocardiaceae</taxon>
        <taxon>Saccharopolyspora</taxon>
    </lineage>
</organism>
<dbReference type="EMBL" id="BAAAYK010000046">
    <property type="protein sequence ID" value="GAA3366777.1"/>
    <property type="molecule type" value="Genomic_DNA"/>
</dbReference>
<feature type="compositionally biased region" description="Pro residues" evidence="1">
    <location>
        <begin position="60"/>
        <end position="73"/>
    </location>
</feature>
<dbReference type="Proteomes" id="UP001500483">
    <property type="component" value="Unassembled WGS sequence"/>
</dbReference>
<sequence length="114" mass="11762">MISSCPEETFSWLEVCGRFSFFPVDASVPPVAELATIRLPRTCGEPSCTLPERAAEAVRHPPPAVVEPPPPPMTAGDCPSTAGDPVAEAASHGAALPPERSPAPPPPTPPVPPP</sequence>
<feature type="compositionally biased region" description="Pro residues" evidence="1">
    <location>
        <begin position="99"/>
        <end position="114"/>
    </location>
</feature>
<accession>A0ABP6S3I2</accession>
<gene>
    <name evidence="2" type="ORF">GCM10020366_71550</name>
</gene>
<name>A0ABP6S3I2_9PSEU</name>
<keyword evidence="3" id="KW-1185">Reference proteome</keyword>
<evidence type="ECO:0000313" key="2">
    <source>
        <dbReference type="EMBL" id="GAA3366777.1"/>
    </source>
</evidence>
<feature type="region of interest" description="Disordered" evidence="1">
    <location>
        <begin position="54"/>
        <end position="114"/>
    </location>
</feature>